<organism evidence="3 4">
    <name type="scientific">Acacia crassicarpa</name>
    <name type="common">northern wattle</name>
    <dbReference type="NCBI Taxonomy" id="499986"/>
    <lineage>
        <taxon>Eukaryota</taxon>
        <taxon>Viridiplantae</taxon>
        <taxon>Streptophyta</taxon>
        <taxon>Embryophyta</taxon>
        <taxon>Tracheophyta</taxon>
        <taxon>Spermatophyta</taxon>
        <taxon>Magnoliopsida</taxon>
        <taxon>eudicotyledons</taxon>
        <taxon>Gunneridae</taxon>
        <taxon>Pentapetalae</taxon>
        <taxon>rosids</taxon>
        <taxon>fabids</taxon>
        <taxon>Fabales</taxon>
        <taxon>Fabaceae</taxon>
        <taxon>Caesalpinioideae</taxon>
        <taxon>mimosoid clade</taxon>
        <taxon>Acacieae</taxon>
        <taxon>Acacia</taxon>
    </lineage>
</organism>
<dbReference type="InterPro" id="IPR012337">
    <property type="entry name" value="RNaseH-like_sf"/>
</dbReference>
<sequence>MVVDKALERNIDEQLEEFKHPRGLFGITFAMDGVEIKSPAAWWESYGDGVPELQKLAIRVLSLTCNSSGCERNWSVFEMVHTKKRNCLKQKTINNVVFVMANSRLGKIKHRVSPQIDYNFDDIKLDDDWIVEPTYEDFSEDVGVGEDQDPHGLDDHDLNEEDGNLNDLDIPKFISGGGDEEDDINFNSNDLN</sequence>
<dbReference type="SUPFAM" id="SSF53098">
    <property type="entry name" value="Ribonuclease H-like"/>
    <property type="match status" value="1"/>
</dbReference>
<protein>
    <recommendedName>
        <fullName evidence="2">HAT C-terminal dimerisation domain-containing protein</fullName>
    </recommendedName>
</protein>
<accession>A0AAE1TAB0</accession>
<name>A0AAE1TAB0_9FABA</name>
<comment type="caution">
    <text evidence="3">The sequence shown here is derived from an EMBL/GenBank/DDBJ whole genome shotgun (WGS) entry which is preliminary data.</text>
</comment>
<evidence type="ECO:0000313" key="3">
    <source>
        <dbReference type="EMBL" id="KAK4278372.1"/>
    </source>
</evidence>
<feature type="region of interest" description="Disordered" evidence="1">
    <location>
        <begin position="140"/>
        <end position="192"/>
    </location>
</feature>
<dbReference type="AlphaFoldDB" id="A0AAE1TAB0"/>
<dbReference type="PANTHER" id="PTHR32166:SF74">
    <property type="entry name" value="OS05G0256350 PROTEIN"/>
    <property type="match status" value="1"/>
</dbReference>
<dbReference type="PANTHER" id="PTHR32166">
    <property type="entry name" value="OSJNBA0013A04.12 PROTEIN"/>
    <property type="match status" value="1"/>
</dbReference>
<dbReference type="GO" id="GO:0046983">
    <property type="term" value="F:protein dimerization activity"/>
    <property type="evidence" value="ECO:0007669"/>
    <property type="project" value="InterPro"/>
</dbReference>
<feature type="domain" description="HAT C-terminal dimerisation" evidence="2">
    <location>
        <begin position="38"/>
        <end position="100"/>
    </location>
</feature>
<proteinExistence type="predicted"/>
<dbReference type="Proteomes" id="UP001293593">
    <property type="component" value="Unassembled WGS sequence"/>
</dbReference>
<dbReference type="EMBL" id="JAWXYG010000003">
    <property type="protein sequence ID" value="KAK4278372.1"/>
    <property type="molecule type" value="Genomic_DNA"/>
</dbReference>
<evidence type="ECO:0000259" key="2">
    <source>
        <dbReference type="Pfam" id="PF05699"/>
    </source>
</evidence>
<keyword evidence="4" id="KW-1185">Reference proteome</keyword>
<reference evidence="3" key="1">
    <citation type="submission" date="2023-10" db="EMBL/GenBank/DDBJ databases">
        <title>Chromosome-level genome of the transformable northern wattle, Acacia crassicarpa.</title>
        <authorList>
            <person name="Massaro I."/>
            <person name="Sinha N.R."/>
            <person name="Poethig S."/>
            <person name="Leichty A.R."/>
        </authorList>
    </citation>
    <scope>NUCLEOTIDE SEQUENCE</scope>
    <source>
        <strain evidence="3">Acra3RX</strain>
        <tissue evidence="3">Leaf</tissue>
    </source>
</reference>
<evidence type="ECO:0000313" key="4">
    <source>
        <dbReference type="Proteomes" id="UP001293593"/>
    </source>
</evidence>
<dbReference type="InterPro" id="IPR008906">
    <property type="entry name" value="HATC_C_dom"/>
</dbReference>
<dbReference type="Pfam" id="PF05699">
    <property type="entry name" value="Dimer_Tnp_hAT"/>
    <property type="match status" value="1"/>
</dbReference>
<gene>
    <name evidence="3" type="ORF">QN277_016227</name>
</gene>
<evidence type="ECO:0000256" key="1">
    <source>
        <dbReference type="SAM" id="MobiDB-lite"/>
    </source>
</evidence>